<proteinExistence type="predicted"/>
<keyword evidence="1" id="KW-0472">Membrane</keyword>
<sequence>MVQVDTGNADWQPPWWLRVFGPLIWLLLSALAYERRGWIIAIVVAVLLAPLGAPVSALLRWSKQNPQLAGIYCGPLAFAVPIVTTPLPIWVCAAVGLGGALIALWLGATRGFAHG</sequence>
<comment type="caution">
    <text evidence="2">The sequence shown here is derived from an EMBL/GenBank/DDBJ whole genome shotgun (WGS) entry which is preliminary data.</text>
</comment>
<reference evidence="2 3" key="1">
    <citation type="submission" date="2024-09" db="EMBL/GenBank/DDBJ databases">
        <authorList>
            <person name="Sun Q."/>
            <person name="Mori K."/>
        </authorList>
    </citation>
    <scope>NUCLEOTIDE SEQUENCE [LARGE SCALE GENOMIC DNA]</scope>
    <source>
        <strain evidence="2 3">CGMCC 1.15906</strain>
    </source>
</reference>
<organism evidence="2 3">
    <name type="scientific">Kribbella deserti</name>
    <dbReference type="NCBI Taxonomy" id="1926257"/>
    <lineage>
        <taxon>Bacteria</taxon>
        <taxon>Bacillati</taxon>
        <taxon>Actinomycetota</taxon>
        <taxon>Actinomycetes</taxon>
        <taxon>Propionibacteriales</taxon>
        <taxon>Kribbellaceae</taxon>
        <taxon>Kribbella</taxon>
    </lineage>
</organism>
<name>A0ABV6QEI4_9ACTN</name>
<feature type="transmembrane region" description="Helical" evidence="1">
    <location>
        <begin position="87"/>
        <end position="108"/>
    </location>
</feature>
<dbReference type="EMBL" id="JBHLTC010000002">
    <property type="protein sequence ID" value="MFC0623036.1"/>
    <property type="molecule type" value="Genomic_DNA"/>
</dbReference>
<protein>
    <submittedName>
        <fullName evidence="2">Uncharacterized protein</fullName>
    </submittedName>
</protein>
<accession>A0ABV6QEI4</accession>
<evidence type="ECO:0000313" key="2">
    <source>
        <dbReference type="EMBL" id="MFC0623036.1"/>
    </source>
</evidence>
<evidence type="ECO:0000256" key="1">
    <source>
        <dbReference type="SAM" id="Phobius"/>
    </source>
</evidence>
<keyword evidence="1" id="KW-0812">Transmembrane</keyword>
<feature type="transmembrane region" description="Helical" evidence="1">
    <location>
        <begin position="38"/>
        <end position="59"/>
    </location>
</feature>
<evidence type="ECO:0000313" key="3">
    <source>
        <dbReference type="Proteomes" id="UP001589890"/>
    </source>
</evidence>
<feature type="transmembrane region" description="Helical" evidence="1">
    <location>
        <begin position="15"/>
        <end position="33"/>
    </location>
</feature>
<gene>
    <name evidence="2" type="ORF">ACFFGN_03125</name>
</gene>
<dbReference type="Proteomes" id="UP001589890">
    <property type="component" value="Unassembled WGS sequence"/>
</dbReference>
<dbReference type="RefSeq" id="WP_380043726.1">
    <property type="nucleotide sequence ID" value="NZ_JBHLTC010000002.1"/>
</dbReference>
<keyword evidence="3" id="KW-1185">Reference proteome</keyword>
<keyword evidence="1" id="KW-1133">Transmembrane helix</keyword>